<keyword evidence="3" id="KW-0547">Nucleotide-binding</keyword>
<name>A0A1G6I9I5_9BACT</name>
<dbReference type="GO" id="GO:0016301">
    <property type="term" value="F:kinase activity"/>
    <property type="evidence" value="ECO:0007669"/>
    <property type="project" value="UniProtKB-KW"/>
</dbReference>
<sequence>MNYELKLTQPKKLIEDIDNLKKSIKNISEDIFFKLEIILDELGSNSIKYADNSVLHIKDFEDHLKIEVYSQGGEIPPFYIDIEDTKKLVEKCIEEGHGLGLHLVKNLADHFEYEYYDGKNKIIVKLKKDG</sequence>
<dbReference type="CDD" id="cd16936">
    <property type="entry name" value="HATPase_RsbW-like"/>
    <property type="match status" value="1"/>
</dbReference>
<accession>A0A1G6I9I5</accession>
<gene>
    <name evidence="3" type="ORF">E4650_02775</name>
    <name evidence="2" type="ORF">SAMN04488588_0296</name>
</gene>
<keyword evidence="2" id="KW-0418">Kinase</keyword>
<keyword evidence="3" id="KW-0067">ATP-binding</keyword>
<dbReference type="Proteomes" id="UP000199322">
    <property type="component" value="Unassembled WGS sequence"/>
</dbReference>
<evidence type="ECO:0000313" key="3">
    <source>
        <dbReference type="EMBL" id="TGG89133.1"/>
    </source>
</evidence>
<dbReference type="Proteomes" id="UP000297288">
    <property type="component" value="Unassembled WGS sequence"/>
</dbReference>
<organism evidence="2 4">
    <name type="scientific">Geotoga petraea</name>
    <dbReference type="NCBI Taxonomy" id="28234"/>
    <lineage>
        <taxon>Bacteria</taxon>
        <taxon>Thermotogati</taxon>
        <taxon>Thermotogota</taxon>
        <taxon>Thermotogae</taxon>
        <taxon>Petrotogales</taxon>
        <taxon>Petrotogaceae</taxon>
        <taxon>Geotoga</taxon>
    </lineage>
</organism>
<reference evidence="3 5" key="2">
    <citation type="submission" date="2019-04" db="EMBL/GenBank/DDBJ databases">
        <title>Draft genome sequence data and analysis of a Fermenting Bacterium, Geotoga petraea strain HO-Geo1, isolated from heavy-oil petroleum reservoir in Russia.</title>
        <authorList>
            <person name="Grouzdev D.S."/>
            <person name="Semenova E.M."/>
            <person name="Sokolova D.S."/>
            <person name="Tourova T.P."/>
            <person name="Poltaraus A.B."/>
            <person name="Nazina T.N."/>
        </authorList>
    </citation>
    <scope>NUCLEOTIDE SEQUENCE [LARGE SCALE GENOMIC DNA]</scope>
    <source>
        <strain evidence="3 5">HO-Geo1</strain>
    </source>
</reference>
<dbReference type="InterPro" id="IPR003594">
    <property type="entry name" value="HATPase_dom"/>
</dbReference>
<dbReference type="GO" id="GO:0005524">
    <property type="term" value="F:ATP binding"/>
    <property type="evidence" value="ECO:0007669"/>
    <property type="project" value="UniProtKB-KW"/>
</dbReference>
<dbReference type="OrthoDB" id="9780487at2"/>
<proteinExistence type="predicted"/>
<reference evidence="2 4" key="1">
    <citation type="submission" date="2016-10" db="EMBL/GenBank/DDBJ databases">
        <authorList>
            <person name="de Groot N.N."/>
        </authorList>
    </citation>
    <scope>NUCLEOTIDE SEQUENCE [LARGE SCALE GENOMIC DNA]</scope>
    <source>
        <strain evidence="2 4">WG14</strain>
    </source>
</reference>
<dbReference type="EMBL" id="FMYV01000001">
    <property type="protein sequence ID" value="SDC03100.1"/>
    <property type="molecule type" value="Genomic_DNA"/>
</dbReference>
<keyword evidence="2" id="KW-0808">Transferase</keyword>
<dbReference type="AlphaFoldDB" id="A0A1G6I9I5"/>
<dbReference type="InterPro" id="IPR036890">
    <property type="entry name" value="HATPase_C_sf"/>
</dbReference>
<feature type="domain" description="Histidine kinase/HSP90-like ATPase" evidence="1">
    <location>
        <begin position="25"/>
        <end position="124"/>
    </location>
</feature>
<dbReference type="Gene3D" id="3.30.565.10">
    <property type="entry name" value="Histidine kinase-like ATPase, C-terminal domain"/>
    <property type="match status" value="1"/>
</dbReference>
<keyword evidence="4" id="KW-1185">Reference proteome</keyword>
<evidence type="ECO:0000313" key="5">
    <source>
        <dbReference type="Proteomes" id="UP000297288"/>
    </source>
</evidence>
<protein>
    <submittedName>
        <fullName evidence="3">ATP-binding protein</fullName>
    </submittedName>
    <submittedName>
        <fullName evidence="2">Anti-sigma regulatory factor (Ser/Thr protein kinase)</fullName>
    </submittedName>
</protein>
<evidence type="ECO:0000259" key="1">
    <source>
        <dbReference type="Pfam" id="PF13581"/>
    </source>
</evidence>
<dbReference type="RefSeq" id="WP_091402148.1">
    <property type="nucleotide sequence ID" value="NZ_FMYV01000001.1"/>
</dbReference>
<dbReference type="STRING" id="28234.SAMN04488588_0296"/>
<dbReference type="EMBL" id="SRME01000001">
    <property type="protein sequence ID" value="TGG89133.1"/>
    <property type="molecule type" value="Genomic_DNA"/>
</dbReference>
<dbReference type="SUPFAM" id="SSF55874">
    <property type="entry name" value="ATPase domain of HSP90 chaperone/DNA topoisomerase II/histidine kinase"/>
    <property type="match status" value="1"/>
</dbReference>
<dbReference type="Pfam" id="PF13581">
    <property type="entry name" value="HATPase_c_2"/>
    <property type="match status" value="1"/>
</dbReference>
<evidence type="ECO:0000313" key="4">
    <source>
        <dbReference type="Proteomes" id="UP000199322"/>
    </source>
</evidence>
<evidence type="ECO:0000313" key="2">
    <source>
        <dbReference type="EMBL" id="SDC03100.1"/>
    </source>
</evidence>